<evidence type="ECO:0000256" key="1">
    <source>
        <dbReference type="ARBA" id="ARBA00022472"/>
    </source>
</evidence>
<dbReference type="InterPro" id="IPR015869">
    <property type="entry name" value="Transcrpt_antiterm_NusG_bac_CS"/>
</dbReference>
<dbReference type="InterPro" id="IPR001062">
    <property type="entry name" value="Transcrpt_antiterm_NusG"/>
</dbReference>
<evidence type="ECO:0000256" key="4">
    <source>
        <dbReference type="ARBA" id="ARBA00023163"/>
    </source>
</evidence>
<dbReference type="SUPFAM" id="SSF50104">
    <property type="entry name" value="Translation proteins SH3-like domain"/>
    <property type="match status" value="1"/>
</dbReference>
<dbReference type="OrthoDB" id="9809075at2"/>
<dbReference type="HAMAP" id="MF_00948">
    <property type="entry name" value="NusG"/>
    <property type="match status" value="1"/>
</dbReference>
<dbReference type="InterPro" id="IPR014722">
    <property type="entry name" value="Rib_uL2_dom2"/>
</dbReference>
<dbReference type="SUPFAM" id="SSF82679">
    <property type="entry name" value="N-utilization substance G protein NusG, N-terminal domain"/>
    <property type="match status" value="1"/>
</dbReference>
<evidence type="ECO:0000256" key="5">
    <source>
        <dbReference type="HAMAP-Rule" id="MF_00948"/>
    </source>
</evidence>
<dbReference type="GO" id="GO:0032784">
    <property type="term" value="P:regulation of DNA-templated transcription elongation"/>
    <property type="evidence" value="ECO:0007669"/>
    <property type="project" value="InterPro"/>
</dbReference>
<name>A0A431WN48_9GAMM</name>
<dbReference type="Gene3D" id="3.30.70.940">
    <property type="entry name" value="NusG, N-terminal domain"/>
    <property type="match status" value="1"/>
</dbReference>
<dbReference type="InterPro" id="IPR036735">
    <property type="entry name" value="NGN_dom_sf"/>
</dbReference>
<evidence type="ECO:0000256" key="6">
    <source>
        <dbReference type="NCBIfam" id="TIGR00922"/>
    </source>
</evidence>
<organism evidence="10 11">
    <name type="scientific">Shewanella canadensis</name>
    <dbReference type="NCBI Taxonomy" id="271096"/>
    <lineage>
        <taxon>Bacteria</taxon>
        <taxon>Pseudomonadati</taxon>
        <taxon>Pseudomonadota</taxon>
        <taxon>Gammaproteobacteria</taxon>
        <taxon>Alteromonadales</taxon>
        <taxon>Shewanellaceae</taxon>
        <taxon>Shewanella</taxon>
    </lineage>
</organism>
<gene>
    <name evidence="5 10" type="primary">nusG</name>
    <name evidence="10" type="ORF">EKG38_23210</name>
</gene>
<dbReference type="FunFam" id="3.30.70.940:FF:000001">
    <property type="entry name" value="Transcription termination/antitermination protein NusG"/>
    <property type="match status" value="1"/>
</dbReference>
<evidence type="ECO:0000313" key="11">
    <source>
        <dbReference type="Proteomes" id="UP000267448"/>
    </source>
</evidence>
<dbReference type="CDD" id="cd09891">
    <property type="entry name" value="NGN_Bact_1"/>
    <property type="match status" value="1"/>
</dbReference>
<evidence type="ECO:0000256" key="2">
    <source>
        <dbReference type="ARBA" id="ARBA00022814"/>
    </source>
</evidence>
<sequence>MTEATEAKKRWYVVQAFSGYEGRVLKTLNEYIQMHNMEHYFGEILVPTEEVVEMRAGQRRKSERKFFPGYVLVQMEMNDESWHLVKSIPRVMGFIGGTSDRPAPISDKEADAILQRLEETVESPTHRVMFEPGEVVRVTDGPFADFNGTVEEVDYEKNRVKVSVMIFGRSTPVELDFGQIEKS</sequence>
<dbReference type="InterPro" id="IPR006645">
    <property type="entry name" value="NGN-like_dom"/>
</dbReference>
<protein>
    <recommendedName>
        <fullName evidence="5 6">Transcription termination/antitermination protein NusG</fullName>
    </recommendedName>
</protein>
<comment type="caution">
    <text evidence="10">The sequence shown here is derived from an EMBL/GenBank/DDBJ whole genome shotgun (WGS) entry which is preliminary data.</text>
</comment>
<dbReference type="EMBL" id="RXNU01000021">
    <property type="protein sequence ID" value="RTR36639.1"/>
    <property type="molecule type" value="Genomic_DNA"/>
</dbReference>
<proteinExistence type="inferred from homology"/>
<dbReference type="GO" id="GO:0031564">
    <property type="term" value="P:transcription antitermination"/>
    <property type="evidence" value="ECO:0007669"/>
    <property type="project" value="UniProtKB-UniRule"/>
</dbReference>
<dbReference type="Gene3D" id="2.30.30.30">
    <property type="match status" value="1"/>
</dbReference>
<dbReference type="AlphaFoldDB" id="A0A431WN48"/>
<keyword evidence="1 5" id="KW-0806">Transcription termination</keyword>
<dbReference type="Pfam" id="PF02357">
    <property type="entry name" value="NusG"/>
    <property type="match status" value="1"/>
</dbReference>
<dbReference type="InterPro" id="IPR043425">
    <property type="entry name" value="NusG-like"/>
</dbReference>
<dbReference type="GO" id="GO:0006354">
    <property type="term" value="P:DNA-templated transcription elongation"/>
    <property type="evidence" value="ECO:0007669"/>
    <property type="project" value="UniProtKB-UniRule"/>
</dbReference>
<evidence type="ECO:0000256" key="3">
    <source>
        <dbReference type="ARBA" id="ARBA00023015"/>
    </source>
</evidence>
<feature type="domain" description="KOW" evidence="9">
    <location>
        <begin position="129"/>
        <end position="156"/>
    </location>
</feature>
<dbReference type="NCBIfam" id="TIGR00922">
    <property type="entry name" value="nusG"/>
    <property type="match status" value="1"/>
</dbReference>
<dbReference type="RefSeq" id="WP_012144660.1">
    <property type="nucleotide sequence ID" value="NZ_RXNU01000021.1"/>
</dbReference>
<evidence type="ECO:0000259" key="9">
    <source>
        <dbReference type="SMART" id="SM00739"/>
    </source>
</evidence>
<reference evidence="10 11" key="1">
    <citation type="submission" date="2018-12" db="EMBL/GenBank/DDBJ databases">
        <authorList>
            <person name="Yu L."/>
        </authorList>
    </citation>
    <scope>NUCLEOTIDE SEQUENCE [LARGE SCALE GENOMIC DNA]</scope>
    <source>
        <strain evidence="10 11">HAW-EB2</strain>
    </source>
</reference>
<dbReference type="InterPro" id="IPR005824">
    <property type="entry name" value="KOW"/>
</dbReference>
<dbReference type="InterPro" id="IPR047050">
    <property type="entry name" value="NGN"/>
</dbReference>
<dbReference type="SMART" id="SM00738">
    <property type="entry name" value="NGN"/>
    <property type="match status" value="1"/>
</dbReference>
<dbReference type="InterPro" id="IPR008991">
    <property type="entry name" value="Translation_prot_SH3-like_sf"/>
</dbReference>
<feature type="domain" description="NusG-like N-terminal" evidence="8">
    <location>
        <begin position="8"/>
        <end position="117"/>
    </location>
</feature>
<evidence type="ECO:0000256" key="7">
    <source>
        <dbReference type="RuleBase" id="RU000538"/>
    </source>
</evidence>
<keyword evidence="11" id="KW-1185">Reference proteome</keyword>
<dbReference type="PRINTS" id="PR00338">
    <property type="entry name" value="NUSGTNSCPFCT"/>
</dbReference>
<dbReference type="CDD" id="cd06091">
    <property type="entry name" value="KOW_NusG"/>
    <property type="match status" value="1"/>
</dbReference>
<evidence type="ECO:0000259" key="8">
    <source>
        <dbReference type="SMART" id="SM00738"/>
    </source>
</evidence>
<keyword evidence="3 5" id="KW-0805">Transcription regulation</keyword>
<dbReference type="GO" id="GO:0005829">
    <property type="term" value="C:cytosol"/>
    <property type="evidence" value="ECO:0007669"/>
    <property type="project" value="UniProtKB-ARBA"/>
</dbReference>
<dbReference type="GO" id="GO:0006353">
    <property type="term" value="P:DNA-templated transcription termination"/>
    <property type="evidence" value="ECO:0007669"/>
    <property type="project" value="UniProtKB-UniRule"/>
</dbReference>
<dbReference type="PROSITE" id="PS01014">
    <property type="entry name" value="NUSG"/>
    <property type="match status" value="1"/>
</dbReference>
<evidence type="ECO:0000313" key="10">
    <source>
        <dbReference type="EMBL" id="RTR36639.1"/>
    </source>
</evidence>
<comment type="function">
    <text evidence="5 7">Participates in transcription elongation, termination and antitermination.</text>
</comment>
<dbReference type="Proteomes" id="UP000267448">
    <property type="component" value="Unassembled WGS sequence"/>
</dbReference>
<dbReference type="PANTHER" id="PTHR30265">
    <property type="entry name" value="RHO-INTERACTING TRANSCRIPTION TERMINATION FACTOR NUSG"/>
    <property type="match status" value="1"/>
</dbReference>
<dbReference type="Pfam" id="PF00467">
    <property type="entry name" value="KOW"/>
    <property type="match status" value="1"/>
</dbReference>
<comment type="similarity">
    <text evidence="5 7">Belongs to the NusG family.</text>
</comment>
<accession>A0A431WN48</accession>
<keyword evidence="2 5" id="KW-0889">Transcription antitermination</keyword>
<keyword evidence="4 5" id="KW-0804">Transcription</keyword>
<dbReference type="FunFam" id="2.30.30.30:FF:000002">
    <property type="entry name" value="Transcription termination/antitermination factor NusG"/>
    <property type="match status" value="1"/>
</dbReference>
<dbReference type="SMART" id="SM00739">
    <property type="entry name" value="KOW"/>
    <property type="match status" value="1"/>
</dbReference>
<dbReference type="PANTHER" id="PTHR30265:SF2">
    <property type="entry name" value="TRANSCRIPTION TERMINATION_ANTITERMINATION PROTEIN NUSG"/>
    <property type="match status" value="1"/>
</dbReference>